<keyword evidence="3 5" id="KW-0547">Nucleotide-binding</keyword>
<dbReference type="PROSITE" id="PS00113">
    <property type="entry name" value="ADENYLATE_KINASE"/>
    <property type="match status" value="1"/>
</dbReference>
<evidence type="ECO:0000256" key="5">
    <source>
        <dbReference type="HAMAP-Rule" id="MF_00235"/>
    </source>
</evidence>
<dbReference type="PRINTS" id="PR00094">
    <property type="entry name" value="ADENYLTKNASE"/>
</dbReference>
<dbReference type="NCBIfam" id="NF001381">
    <property type="entry name" value="PRK00279.1-3"/>
    <property type="match status" value="1"/>
</dbReference>
<feature type="binding site" evidence="5">
    <location>
        <position position="31"/>
    </location>
    <ligand>
        <name>AMP</name>
        <dbReference type="ChEBI" id="CHEBI:456215"/>
    </ligand>
</feature>
<protein>
    <recommendedName>
        <fullName evidence="5 7">Adenylate kinase</fullName>
        <shortName evidence="5">AK</shortName>
        <ecNumber evidence="5 7">2.7.4.3</ecNumber>
    </recommendedName>
    <alternativeName>
        <fullName evidence="5">ATP-AMP transphosphorylase</fullName>
    </alternativeName>
    <alternativeName>
        <fullName evidence="5">ATP:AMP phosphotransferase</fullName>
    </alternativeName>
    <alternativeName>
        <fullName evidence="5">Adenylate monophosphate kinase</fullName>
    </alternativeName>
</protein>
<proteinExistence type="inferred from homology"/>
<keyword evidence="5 7" id="KW-0067">ATP-binding</keyword>
<evidence type="ECO:0000313" key="9">
    <source>
        <dbReference type="Proteomes" id="UP000468901"/>
    </source>
</evidence>
<dbReference type="InterPro" id="IPR006259">
    <property type="entry name" value="Adenyl_kin_sub"/>
</dbReference>
<evidence type="ECO:0000256" key="6">
    <source>
        <dbReference type="RuleBase" id="RU003330"/>
    </source>
</evidence>
<dbReference type="NCBIfam" id="TIGR01351">
    <property type="entry name" value="adk"/>
    <property type="match status" value="1"/>
</dbReference>
<organism evidence="8 9">
    <name type="scientific">Parvibaculum sedimenti</name>
    <dbReference type="NCBI Taxonomy" id="2608632"/>
    <lineage>
        <taxon>Bacteria</taxon>
        <taxon>Pseudomonadati</taxon>
        <taxon>Pseudomonadota</taxon>
        <taxon>Alphaproteobacteria</taxon>
        <taxon>Hyphomicrobiales</taxon>
        <taxon>Parvibaculaceae</taxon>
        <taxon>Parvibaculum</taxon>
    </lineage>
</organism>
<keyword evidence="1 5" id="KW-0808">Transferase</keyword>
<feature type="binding site" evidence="5">
    <location>
        <position position="127"/>
    </location>
    <ligand>
        <name>ATP</name>
        <dbReference type="ChEBI" id="CHEBI:30616"/>
    </ligand>
</feature>
<dbReference type="AlphaFoldDB" id="A0A6N6VMK4"/>
<dbReference type="GO" id="GO:0005524">
    <property type="term" value="F:ATP binding"/>
    <property type="evidence" value="ECO:0007669"/>
    <property type="project" value="UniProtKB-UniRule"/>
</dbReference>
<dbReference type="InterPro" id="IPR027417">
    <property type="entry name" value="P-loop_NTPase"/>
</dbReference>
<dbReference type="RefSeq" id="WP_152216137.1">
    <property type="nucleotide sequence ID" value="NZ_JBAQYD010000018.1"/>
</dbReference>
<dbReference type="UniPathway" id="UPA00588">
    <property type="reaction ID" value="UER00649"/>
</dbReference>
<dbReference type="NCBIfam" id="NF011104">
    <property type="entry name" value="PRK14531.1"/>
    <property type="match status" value="1"/>
</dbReference>
<keyword evidence="4 5" id="KW-0418">Kinase</keyword>
<dbReference type="NCBIfam" id="NF011100">
    <property type="entry name" value="PRK14527.1"/>
    <property type="match status" value="1"/>
</dbReference>
<feature type="binding site" evidence="5">
    <location>
        <position position="92"/>
    </location>
    <ligand>
        <name>AMP</name>
        <dbReference type="ChEBI" id="CHEBI:456215"/>
    </ligand>
</feature>
<dbReference type="EC" id="2.7.4.3" evidence="5 7"/>
<dbReference type="Pfam" id="PF00406">
    <property type="entry name" value="ADK"/>
    <property type="match status" value="1"/>
</dbReference>
<comment type="similarity">
    <text evidence="5 6">Belongs to the adenylate kinase family.</text>
</comment>
<evidence type="ECO:0000256" key="3">
    <source>
        <dbReference type="ARBA" id="ARBA00022741"/>
    </source>
</evidence>
<feature type="binding site" evidence="5">
    <location>
        <begin position="57"/>
        <end position="59"/>
    </location>
    <ligand>
        <name>AMP</name>
        <dbReference type="ChEBI" id="CHEBI:456215"/>
    </ligand>
</feature>
<comment type="pathway">
    <text evidence="5">Purine metabolism; AMP biosynthesis via salvage pathway; AMP from ADP: step 1/1.</text>
</comment>
<comment type="subunit">
    <text evidence="5 7">Monomer.</text>
</comment>
<sequence length="198" mass="21002">MKLILLGPPGAGKGTQAQRLQETYGLVQLSTGDMLRAAVKAGTEVGKKAEAIMARGDLVPDDVVVGIISDRIEQPDAKKGYILDGFPRNVAQAEALDKMLAGKGTKLDAVVELEVDDKILLGRIENRAAQTAGGPRADDNAEALAKRLKVYHEQTAPLVAYYKKQGALKGVDGMKDIDDVTRQIEAVLGLGAKKGELA</sequence>
<feature type="region of interest" description="NMP" evidence="5">
    <location>
        <begin position="30"/>
        <end position="59"/>
    </location>
</feature>
<dbReference type="NCBIfam" id="NF011105">
    <property type="entry name" value="PRK14532.1"/>
    <property type="match status" value="1"/>
</dbReference>
<name>A0A6N6VMK4_9HYPH</name>
<dbReference type="EMBL" id="WESC01000007">
    <property type="protein sequence ID" value="KAB7740252.1"/>
    <property type="molecule type" value="Genomic_DNA"/>
</dbReference>
<dbReference type="GO" id="GO:0004017">
    <property type="term" value="F:AMP kinase activity"/>
    <property type="evidence" value="ECO:0007669"/>
    <property type="project" value="UniProtKB-UniRule"/>
</dbReference>
<evidence type="ECO:0000256" key="1">
    <source>
        <dbReference type="ARBA" id="ARBA00022679"/>
    </source>
</evidence>
<dbReference type="GO" id="GO:0044209">
    <property type="term" value="P:AMP salvage"/>
    <property type="evidence" value="ECO:0007669"/>
    <property type="project" value="UniProtKB-UniRule"/>
</dbReference>
<evidence type="ECO:0000256" key="7">
    <source>
        <dbReference type="RuleBase" id="RU003331"/>
    </source>
</evidence>
<dbReference type="Proteomes" id="UP000468901">
    <property type="component" value="Unassembled WGS sequence"/>
</dbReference>
<dbReference type="Gene3D" id="3.40.50.300">
    <property type="entry name" value="P-loop containing nucleotide triphosphate hydrolases"/>
    <property type="match status" value="1"/>
</dbReference>
<keyword evidence="5" id="KW-0963">Cytoplasm</keyword>
<reference evidence="8 9" key="1">
    <citation type="submission" date="2019-09" db="EMBL/GenBank/DDBJ databases">
        <title>Parvibaculum sedimenti sp. nov., isolated from sediment.</title>
        <authorList>
            <person name="Wang Y."/>
        </authorList>
    </citation>
    <scope>NUCLEOTIDE SEQUENCE [LARGE SCALE GENOMIC DNA]</scope>
    <source>
        <strain evidence="8 9">HXT-9</strain>
    </source>
</reference>
<dbReference type="InterPro" id="IPR033690">
    <property type="entry name" value="Adenylat_kinase_CS"/>
</dbReference>
<keyword evidence="9" id="KW-1185">Reference proteome</keyword>
<feature type="binding site" evidence="5">
    <location>
        <position position="136"/>
    </location>
    <ligand>
        <name>AMP</name>
        <dbReference type="ChEBI" id="CHEBI:456215"/>
    </ligand>
</feature>
<comment type="domain">
    <text evidence="5">Consists of three domains, a large central CORE domain and two small peripheral domains, NMPbind and LID, which undergo movements during catalysis. The LID domain closes over the site of phosphoryl transfer upon ATP binding. Assembling and dissambling the active center during each catalytic cycle provides an effective means to prevent ATP hydrolysis.</text>
</comment>
<comment type="subcellular location">
    <subcellularLocation>
        <location evidence="5 7">Cytoplasm</location>
    </subcellularLocation>
</comment>
<evidence type="ECO:0000256" key="2">
    <source>
        <dbReference type="ARBA" id="ARBA00022727"/>
    </source>
</evidence>
<evidence type="ECO:0000256" key="4">
    <source>
        <dbReference type="ARBA" id="ARBA00022777"/>
    </source>
</evidence>
<dbReference type="PANTHER" id="PTHR23359">
    <property type="entry name" value="NUCLEOTIDE KINASE"/>
    <property type="match status" value="1"/>
</dbReference>
<comment type="caution">
    <text evidence="8">The sequence shown here is derived from an EMBL/GenBank/DDBJ whole genome shotgun (WGS) entry which is preliminary data.</text>
</comment>
<evidence type="ECO:0000313" key="8">
    <source>
        <dbReference type="EMBL" id="KAB7740252.1"/>
    </source>
</evidence>
<feature type="binding site" evidence="5">
    <location>
        <position position="175"/>
    </location>
    <ligand>
        <name>ATP</name>
        <dbReference type="ChEBI" id="CHEBI:30616"/>
    </ligand>
</feature>
<feature type="binding site" evidence="5">
    <location>
        <begin position="10"/>
        <end position="15"/>
    </location>
    <ligand>
        <name>ATP</name>
        <dbReference type="ChEBI" id="CHEBI:30616"/>
    </ligand>
</feature>
<feature type="binding site" evidence="5">
    <location>
        <begin position="85"/>
        <end position="88"/>
    </location>
    <ligand>
        <name>AMP</name>
        <dbReference type="ChEBI" id="CHEBI:456215"/>
    </ligand>
</feature>
<feature type="binding site" evidence="5">
    <location>
        <position position="36"/>
    </location>
    <ligand>
        <name>AMP</name>
        <dbReference type="ChEBI" id="CHEBI:456215"/>
    </ligand>
</feature>
<dbReference type="GO" id="GO:0005737">
    <property type="term" value="C:cytoplasm"/>
    <property type="evidence" value="ECO:0007669"/>
    <property type="project" value="UniProtKB-SubCell"/>
</dbReference>
<gene>
    <name evidence="5" type="primary">adk</name>
    <name evidence="8" type="ORF">F2P47_09625</name>
</gene>
<keyword evidence="2 5" id="KW-0545">Nucleotide biosynthesis</keyword>
<dbReference type="InterPro" id="IPR000850">
    <property type="entry name" value="Adenylat/UMP-CMP_kin"/>
</dbReference>
<accession>A0A6N6VMK4</accession>
<dbReference type="CDD" id="cd01428">
    <property type="entry name" value="ADK"/>
    <property type="match status" value="1"/>
</dbReference>
<comment type="caution">
    <text evidence="5">Lacks conserved residue(s) required for the propagation of feature annotation.</text>
</comment>
<dbReference type="HAMAP" id="MF_00235">
    <property type="entry name" value="Adenylate_kinase_Adk"/>
    <property type="match status" value="1"/>
</dbReference>
<comment type="catalytic activity">
    <reaction evidence="5 7">
        <text>AMP + ATP = 2 ADP</text>
        <dbReference type="Rhea" id="RHEA:12973"/>
        <dbReference type="ChEBI" id="CHEBI:30616"/>
        <dbReference type="ChEBI" id="CHEBI:456215"/>
        <dbReference type="ChEBI" id="CHEBI:456216"/>
        <dbReference type="EC" id="2.7.4.3"/>
    </reaction>
</comment>
<comment type="function">
    <text evidence="5">Catalyzes the reversible transfer of the terminal phosphate group between ATP and AMP. Plays an important role in cellular energy homeostasis and in adenine nucleotide metabolism.</text>
</comment>
<dbReference type="SUPFAM" id="SSF52540">
    <property type="entry name" value="P-loop containing nucleoside triphosphate hydrolases"/>
    <property type="match status" value="1"/>
</dbReference>
<feature type="binding site" evidence="5">
    <location>
        <position position="147"/>
    </location>
    <ligand>
        <name>AMP</name>
        <dbReference type="ChEBI" id="CHEBI:456215"/>
    </ligand>
</feature>